<evidence type="ECO:0000313" key="5">
    <source>
        <dbReference type="EMBL" id="KKK83656.1"/>
    </source>
</evidence>
<feature type="non-terminal residue" evidence="5">
    <location>
        <position position="1"/>
    </location>
</feature>
<evidence type="ECO:0000259" key="4">
    <source>
        <dbReference type="SMART" id="SM00560"/>
    </source>
</evidence>
<dbReference type="AlphaFoldDB" id="A0A0F9BGU4"/>
<dbReference type="EMBL" id="LAZR01052120">
    <property type="protein sequence ID" value="KKK83656.1"/>
    <property type="molecule type" value="Genomic_DNA"/>
</dbReference>
<accession>A0A0F9BGU4</accession>
<gene>
    <name evidence="5" type="ORF">LCGC14_2791190</name>
</gene>
<comment type="caution">
    <text evidence="5">The sequence shown here is derived from an EMBL/GenBank/DDBJ whole genome shotgun (WGS) entry which is preliminary data.</text>
</comment>
<dbReference type="SUPFAM" id="SSF49899">
    <property type="entry name" value="Concanavalin A-like lectins/glucanases"/>
    <property type="match status" value="1"/>
</dbReference>
<evidence type="ECO:0000256" key="2">
    <source>
        <dbReference type="ARBA" id="ARBA00023157"/>
    </source>
</evidence>
<feature type="non-terminal residue" evidence="5">
    <location>
        <position position="412"/>
    </location>
</feature>
<sequence>HYTFEKITDSTLQDKSGHGNDGAIKGKVDWKKEKSYSALSFNGKDTRIECPPSPSLELSDAGSLEIWCRPESMAGGLLSWHSGASAAERRLALTFIKHWYYGTGLTGFAGNGTEVWGGMREPWKFSLLLLEPGPWYHFVLSFDGDRMRLYQNGRQITSTPQEVSPVVKDVPLRIGVAEGPGAGAFRGDIGEVRIYNRALAPQEIAAHYRSSAQAMGHQKILQLTPRLYATRGELEVEADLLSFAPLPEAAKVKMELRDTNKRLVQQAEREVAQGAESVGVPFDTHALQGGAYEISAVLLGRDGAQIGETAVEKWEFPARAQRAEAKPGVKILNNLVTELVNLDSVPAKPAYREVSFTNPREGWVFVSSTSRLDRYGQIMEAWGDTVHISIDGAGKEDAVIVHRPGDPSTKEV</sequence>
<protein>
    <recommendedName>
        <fullName evidence="4">LamG-like jellyroll fold domain-containing protein</fullName>
    </recommendedName>
</protein>
<dbReference type="InterPro" id="IPR006558">
    <property type="entry name" value="LamG-like"/>
</dbReference>
<keyword evidence="2" id="KW-1015">Disulfide bond</keyword>
<evidence type="ECO:0000256" key="3">
    <source>
        <dbReference type="SAM" id="MobiDB-lite"/>
    </source>
</evidence>
<dbReference type="SMART" id="SM00560">
    <property type="entry name" value="LamGL"/>
    <property type="match status" value="1"/>
</dbReference>
<organism evidence="5">
    <name type="scientific">marine sediment metagenome</name>
    <dbReference type="NCBI Taxonomy" id="412755"/>
    <lineage>
        <taxon>unclassified sequences</taxon>
        <taxon>metagenomes</taxon>
        <taxon>ecological metagenomes</taxon>
    </lineage>
</organism>
<evidence type="ECO:0000256" key="1">
    <source>
        <dbReference type="ARBA" id="ARBA00022729"/>
    </source>
</evidence>
<dbReference type="Pfam" id="PF13385">
    <property type="entry name" value="Laminin_G_3"/>
    <property type="match status" value="1"/>
</dbReference>
<name>A0A0F9BGU4_9ZZZZ</name>
<reference evidence="5" key="1">
    <citation type="journal article" date="2015" name="Nature">
        <title>Complex archaea that bridge the gap between prokaryotes and eukaryotes.</title>
        <authorList>
            <person name="Spang A."/>
            <person name="Saw J.H."/>
            <person name="Jorgensen S.L."/>
            <person name="Zaremba-Niedzwiedzka K."/>
            <person name="Martijn J."/>
            <person name="Lind A.E."/>
            <person name="van Eijk R."/>
            <person name="Schleper C."/>
            <person name="Guy L."/>
            <person name="Ettema T.J."/>
        </authorList>
    </citation>
    <scope>NUCLEOTIDE SEQUENCE</scope>
</reference>
<keyword evidence="1" id="KW-0732">Signal</keyword>
<feature type="region of interest" description="Disordered" evidence="3">
    <location>
        <begin position="1"/>
        <end position="24"/>
    </location>
</feature>
<feature type="domain" description="LamG-like jellyroll fold" evidence="4">
    <location>
        <begin position="60"/>
        <end position="202"/>
    </location>
</feature>
<dbReference type="InterPro" id="IPR013320">
    <property type="entry name" value="ConA-like_dom_sf"/>
</dbReference>
<proteinExistence type="predicted"/>
<dbReference type="Gene3D" id="2.60.120.200">
    <property type="match status" value="1"/>
</dbReference>